<dbReference type="EMBL" id="LT907975">
    <property type="protein sequence ID" value="SOB60773.1"/>
    <property type="molecule type" value="Genomic_DNA"/>
</dbReference>
<dbReference type="InterPro" id="IPR047960">
    <property type="entry name" value="Transpos_IS1380"/>
</dbReference>
<proteinExistence type="predicted"/>
<reference evidence="3" key="1">
    <citation type="submission" date="2017-09" db="EMBL/GenBank/DDBJ databases">
        <authorList>
            <person name="Ehlers B."/>
            <person name="Leendertz F.H."/>
        </authorList>
    </citation>
    <scope>NUCLEOTIDE SEQUENCE [LARGE SCALE GENOMIC DNA]</scope>
    <source>
        <strain evidence="3">500-1</strain>
    </source>
</reference>
<evidence type="ECO:0000313" key="2">
    <source>
        <dbReference type="EMBL" id="SOB58520.1"/>
    </source>
</evidence>
<keyword evidence="4" id="KW-1185">Reference proteome</keyword>
<gene>
    <name evidence="2" type="ORF">DPRO_1621</name>
    <name evidence="3" type="ORF">DPRO_3856</name>
</gene>
<dbReference type="InterPro" id="IPR025668">
    <property type="entry name" value="Tnp_DDE_dom"/>
</dbReference>
<dbReference type="KEGG" id="pprf:DPRO_1621"/>
<dbReference type="EMBL" id="LT907975">
    <property type="protein sequence ID" value="SOB58520.1"/>
    <property type="molecule type" value="Genomic_DNA"/>
</dbReference>
<evidence type="ECO:0000259" key="1">
    <source>
        <dbReference type="Pfam" id="PF13701"/>
    </source>
</evidence>
<dbReference type="RefSeq" id="WP_097011561.1">
    <property type="nucleotide sequence ID" value="NZ_LT907975.1"/>
</dbReference>
<evidence type="ECO:0000313" key="3">
    <source>
        <dbReference type="EMBL" id="SOB60773.1"/>
    </source>
</evidence>
<organism evidence="3 4">
    <name type="scientific">Pseudodesulfovibrio profundus</name>
    <dbReference type="NCBI Taxonomy" id="57320"/>
    <lineage>
        <taxon>Bacteria</taxon>
        <taxon>Pseudomonadati</taxon>
        <taxon>Thermodesulfobacteriota</taxon>
        <taxon>Desulfovibrionia</taxon>
        <taxon>Desulfovibrionales</taxon>
        <taxon>Desulfovibrionaceae</taxon>
    </lineage>
</organism>
<dbReference type="InterPro" id="IPR012337">
    <property type="entry name" value="RNaseH-like_sf"/>
</dbReference>
<reference evidence="4" key="2">
    <citation type="submission" date="2017-09" db="EMBL/GenBank/DDBJ databases">
        <authorList>
            <person name="Regsiter A."/>
            <person name="William W."/>
        </authorList>
    </citation>
    <scope>NUCLEOTIDE SEQUENCE [LARGE SCALE GENOMIC DNA]</scope>
    <source>
        <strain evidence="4">500-1</strain>
    </source>
</reference>
<feature type="domain" description="Transposase DDE" evidence="1">
    <location>
        <begin position="25"/>
        <end position="437"/>
    </location>
</feature>
<dbReference type="KEGG" id="pprf:DPRO_3856"/>
<sequence>MAKMSLKLTDEPLVGHAGLISIGEMLRIAAIDETCLHRESMAKPIKERDILRTMCGLLTLGRTDFDHIRPFRKDEFFARSLGLRQVPSEASLRQRFQQMSEDRRLLDALPGCSLRLWKKLDFKPRIIERDNRKWVRVDVDPTILDCSDAPKREGVAFAHNNVLGYQLVCGFLEGGFMLASQLRTGSAHALCEGGVDFLKEVQKRAKKLTETRLLNVLDCAFDSAEAIGLYRRDPEADFIIKHNLRRESVTGWLETAKAHGVVHSPRPGKTVWRGSITREVKDVGPVRLVFEVTERTEKHGQLLLSPEITVFSVWTNLDLPEKDVLRLYRDRGTCEQYFAELKSELDLERPPSGKFTANELFYQVGMLAYNMLRMMGDWLLRADGLGLKKANRRRLRTVMRGVMHMCGRMVKHARRQWLNVVGGRGWGEALMAMHARLCSV</sequence>
<name>A0A2C8FDP6_9BACT</name>
<dbReference type="AlphaFoldDB" id="A0A2C8FDP6"/>
<accession>A0A2C8FDP6</accession>
<dbReference type="NCBIfam" id="NF033539">
    <property type="entry name" value="transpos_IS1380"/>
    <property type="match status" value="1"/>
</dbReference>
<dbReference type="Pfam" id="PF13701">
    <property type="entry name" value="DDE_Tnp_1_4"/>
    <property type="match status" value="1"/>
</dbReference>
<dbReference type="OrthoDB" id="9815173at2"/>
<protein>
    <submittedName>
        <fullName evidence="3">Transposase</fullName>
    </submittedName>
</protein>
<dbReference type="SUPFAM" id="SSF53098">
    <property type="entry name" value="Ribonuclease H-like"/>
    <property type="match status" value="1"/>
</dbReference>
<evidence type="ECO:0000313" key="4">
    <source>
        <dbReference type="Proteomes" id="UP000219215"/>
    </source>
</evidence>
<dbReference type="Proteomes" id="UP000219215">
    <property type="component" value="Chromosome DPRO"/>
</dbReference>